<name>A0A7H1KNH0_9EURY</name>
<accession>A0A7H1KNH0</accession>
<dbReference type="EMBL" id="MT776524">
    <property type="protein sequence ID" value="QNT35484.1"/>
    <property type="molecule type" value="Genomic_DNA"/>
</dbReference>
<protein>
    <submittedName>
        <fullName evidence="1">Uncharacterized protein</fullName>
    </submittedName>
</protein>
<evidence type="ECO:0000313" key="1">
    <source>
        <dbReference type="EMBL" id="QNT35484.1"/>
    </source>
</evidence>
<gene>
    <name evidence="1" type="ORF">ICMCNNFD_00001</name>
</gene>
<reference evidence="1" key="1">
    <citation type="submission" date="2020-07" db="EMBL/GenBank/DDBJ databases">
        <title>Unique genomic features of the anaerobic methanotrophic archaea.</title>
        <authorList>
            <person name="Chadwick G.L."/>
            <person name="Skennerton C.T."/>
            <person name="Laso-Perez R."/>
            <person name="Leu A.O."/>
            <person name="Speth D.R."/>
            <person name="Yu H."/>
            <person name="Morgan-Lang C."/>
            <person name="Hatzenpichler R."/>
            <person name="Goudeau D."/>
            <person name="Malmstrom R."/>
            <person name="Brazelton W.J."/>
            <person name="Woyke T."/>
            <person name="Hallam S.J."/>
            <person name="Tyson G.W."/>
            <person name="Wegener G."/>
            <person name="Boetius A."/>
            <person name="Orphan V."/>
        </authorList>
    </citation>
    <scope>NUCLEOTIDE SEQUENCE</scope>
</reference>
<proteinExistence type="predicted"/>
<sequence length="379" mass="42278">MTFTKRYKETFKKAKNNLVRKGVLIAIERETYSKSTKMERLRFSFPPEFGEFLPPLVKASKFKEAGDFKREVLRDKLLELAGVEERPSPLSNTDKKSFKLTIDGGNLSIGGKQFRAKYLLDWQKACMRASVKTDTEERGYQSYPSDDMTPVDVALYAISQLGEHEWIPADNLAIILKIFTGDDVNHPCEQICEAGWEWGCLVKVVAGKTAYYRLPDDSSEDSAAPTPAQYLQIAPDGTGAVYLNLVKIPYTVLEVLASVALLDIHNANLEATANIIKIGNALTTVRKEGVFEWLRENSSGFRTAIEIAEKRWGKQIIHEDLMVAQVKDLSLKVQIEKSCTGSQLVSLPDDYIAFPCGVLPAIQKIVGASGHVIKKARNE</sequence>
<dbReference type="AlphaFoldDB" id="A0A7H1KNH0"/>
<organism evidence="1">
    <name type="scientific">uncultured Methanosarcinales archaeon</name>
    <dbReference type="NCBI Taxonomy" id="183757"/>
    <lineage>
        <taxon>Archaea</taxon>
        <taxon>Methanobacteriati</taxon>
        <taxon>Methanobacteriota</taxon>
        <taxon>Stenosarchaea group</taxon>
        <taxon>Methanomicrobia</taxon>
        <taxon>Methanosarcinales</taxon>
        <taxon>environmental samples</taxon>
    </lineage>
</organism>